<sequence length="129" mass="14979">TGTVAAPPNFSWVEHQKLAGLACPSETQHYKFLVENGISHLVCLCPELILHHISIVDFSPLSLPQILRFLRIKETANAKGEHVMIYYYTLQTERSYTLTERNVNRSKKSVCFCFVIRVRHKRDSFTWWA</sequence>
<protein>
    <submittedName>
        <fullName evidence="1">Uncharacterized protein</fullName>
    </submittedName>
</protein>
<dbReference type="SUPFAM" id="SSF52799">
    <property type="entry name" value="(Phosphotyrosine protein) phosphatases II"/>
    <property type="match status" value="1"/>
</dbReference>
<reference evidence="1" key="1">
    <citation type="submission" date="2025-08" db="UniProtKB">
        <authorList>
            <consortium name="Ensembl"/>
        </authorList>
    </citation>
    <scope>IDENTIFICATION</scope>
</reference>
<evidence type="ECO:0000313" key="1">
    <source>
        <dbReference type="Ensembl" id="ENSCCRP00010003322.1"/>
    </source>
</evidence>
<reference evidence="1" key="2">
    <citation type="submission" date="2025-09" db="UniProtKB">
        <authorList>
            <consortium name="Ensembl"/>
        </authorList>
    </citation>
    <scope>IDENTIFICATION</scope>
</reference>
<dbReference type="AlphaFoldDB" id="A0A8C1G5C2"/>
<name>A0A8C1G5C2_CYPCA</name>
<evidence type="ECO:0000313" key="2">
    <source>
        <dbReference type="Proteomes" id="UP000694427"/>
    </source>
</evidence>
<dbReference type="Ensembl" id="ENSCCRT00010003585.1">
    <property type="protein sequence ID" value="ENSCCRP00010003322.1"/>
    <property type="gene ID" value="ENSCCRG00010001407.1"/>
</dbReference>
<keyword evidence="2" id="KW-1185">Reference proteome</keyword>
<dbReference type="Gene3D" id="3.90.190.10">
    <property type="entry name" value="Protein tyrosine phosphatase superfamily"/>
    <property type="match status" value="1"/>
</dbReference>
<accession>A0A8C1G5C2</accession>
<dbReference type="Proteomes" id="UP000694427">
    <property type="component" value="Unplaced"/>
</dbReference>
<dbReference type="InterPro" id="IPR029021">
    <property type="entry name" value="Prot-tyrosine_phosphatase-like"/>
</dbReference>
<organism evidence="1 2">
    <name type="scientific">Cyprinus carpio</name>
    <name type="common">Common carp</name>
    <dbReference type="NCBI Taxonomy" id="7962"/>
    <lineage>
        <taxon>Eukaryota</taxon>
        <taxon>Metazoa</taxon>
        <taxon>Chordata</taxon>
        <taxon>Craniata</taxon>
        <taxon>Vertebrata</taxon>
        <taxon>Euteleostomi</taxon>
        <taxon>Actinopterygii</taxon>
        <taxon>Neopterygii</taxon>
        <taxon>Teleostei</taxon>
        <taxon>Ostariophysi</taxon>
        <taxon>Cypriniformes</taxon>
        <taxon>Cyprinidae</taxon>
        <taxon>Cyprininae</taxon>
        <taxon>Cyprinus</taxon>
    </lineage>
</organism>
<proteinExistence type="predicted"/>